<dbReference type="Bgee" id="WBGene00009803">
    <property type="expression patterns" value="Expressed in pharyngeal muscle cell (C elegans) and 3 other cell types or tissues"/>
</dbReference>
<keyword evidence="1" id="KW-0472">Membrane</keyword>
<organism evidence="2 3">
    <name type="scientific">Caenorhabditis elegans</name>
    <dbReference type="NCBI Taxonomy" id="6239"/>
    <lineage>
        <taxon>Eukaryota</taxon>
        <taxon>Metazoa</taxon>
        <taxon>Ecdysozoa</taxon>
        <taxon>Nematoda</taxon>
        <taxon>Chromadorea</taxon>
        <taxon>Rhabditida</taxon>
        <taxon>Rhabditina</taxon>
        <taxon>Rhabditomorpha</taxon>
        <taxon>Rhabditoidea</taxon>
        <taxon>Rhabditidae</taxon>
        <taxon>Peloderinae</taxon>
        <taxon>Caenorhabditis</taxon>
    </lineage>
</organism>
<dbReference type="AGR" id="WB:WBGene00009803"/>
<feature type="transmembrane region" description="Helical" evidence="1">
    <location>
        <begin position="80"/>
        <end position="102"/>
    </location>
</feature>
<keyword evidence="1" id="KW-0812">Transmembrane</keyword>
<proteinExistence type="evidence at protein level"/>
<evidence type="ECO:0007829" key="5">
    <source>
        <dbReference type="PeptideAtlas" id="Q20525"/>
    </source>
</evidence>
<dbReference type="RefSeq" id="NP_506548.1">
    <property type="nucleotide sequence ID" value="NM_074147.1"/>
</dbReference>
<dbReference type="HOGENOM" id="CLU_130061_0_0_1"/>
<dbReference type="InParanoid" id="Q20525"/>
<evidence type="ECO:0000256" key="1">
    <source>
        <dbReference type="SAM" id="Phobius"/>
    </source>
</evidence>
<feature type="transmembrane region" description="Helical" evidence="1">
    <location>
        <begin position="24"/>
        <end position="44"/>
    </location>
</feature>
<dbReference type="SMR" id="Q20525"/>
<gene>
    <name evidence="2" type="ORF">CELE_F47B8.2</name>
    <name evidence="2 4" type="ORF">F47B8.2</name>
</gene>
<dbReference type="PeptideAtlas" id="Q20525"/>
<dbReference type="AlphaFoldDB" id="Q20525"/>
<reference evidence="2 3" key="1">
    <citation type="journal article" date="1998" name="Science">
        <title>Genome sequence of the nematode C. elegans: a platform for investigating biology.</title>
        <authorList>
            <consortium name="The C. elegans sequencing consortium"/>
            <person name="Sulson J.E."/>
            <person name="Waterston R."/>
        </authorList>
    </citation>
    <scope>NUCLEOTIDE SEQUENCE [LARGE SCALE GENOMIC DNA]</scope>
    <source>
        <strain evidence="2 3">Bristol N2</strain>
    </source>
</reference>
<dbReference type="InterPro" id="IPR024483">
    <property type="entry name" value="Glam1"/>
</dbReference>
<evidence type="ECO:0000313" key="2">
    <source>
        <dbReference type="EMBL" id="CAB01200.1"/>
    </source>
</evidence>
<keyword evidence="5" id="KW-1267">Proteomics identification</keyword>
<dbReference type="Pfam" id="PF10912">
    <property type="entry name" value="Glam1"/>
    <property type="match status" value="1"/>
</dbReference>
<dbReference type="GeneID" id="185895"/>
<protein>
    <submittedName>
        <fullName evidence="2">Uncharacterized protein</fullName>
    </submittedName>
</protein>
<dbReference type="WormBase" id="F47B8.2">
    <property type="protein sequence ID" value="CE10634"/>
    <property type="gene ID" value="WBGene00009803"/>
</dbReference>
<feature type="transmembrane region" description="Helical" evidence="1">
    <location>
        <begin position="50"/>
        <end position="68"/>
    </location>
</feature>
<dbReference type="PANTHER" id="PTHR35013:SF6">
    <property type="entry name" value="TRANSMEMBRANE PROTEIN"/>
    <property type="match status" value="1"/>
</dbReference>
<dbReference type="CTD" id="185895"/>
<dbReference type="eggNOG" id="ENOG502TGE8">
    <property type="taxonomic scope" value="Eukaryota"/>
</dbReference>
<feature type="transmembrane region" description="Helical" evidence="1">
    <location>
        <begin position="137"/>
        <end position="159"/>
    </location>
</feature>
<dbReference type="OrthoDB" id="5780502at2759"/>
<evidence type="ECO:0000313" key="4">
    <source>
        <dbReference type="WormBase" id="F47B8.2"/>
    </source>
</evidence>
<dbReference type="UCSC" id="F47B8.2">
    <property type="organism name" value="c. elegans"/>
</dbReference>
<accession>Q20525</accession>
<keyword evidence="3" id="KW-1185">Reference proteome</keyword>
<dbReference type="EMBL" id="BX284605">
    <property type="protein sequence ID" value="CAB01200.1"/>
    <property type="molecule type" value="Genomic_DNA"/>
</dbReference>
<evidence type="ECO:0000313" key="3">
    <source>
        <dbReference type="Proteomes" id="UP000001940"/>
    </source>
</evidence>
<keyword evidence="1" id="KW-1133">Transmembrane helix</keyword>
<dbReference type="KEGG" id="cel:CELE_F47B8.2"/>
<name>Q20525_CAEEL</name>
<sequence length="181" mass="20166">MDYSNNPPLGLEPPKLCCIPARPLVCVLSVLGAARGIGLIIISTNWGDRVTDLIFVFLNLLLLFGAAWNNEPALKWSQRVVAIAVVLAVLQFMIWPVMFASFTASGLADTNKTMFEVEDVIFKTQEEKKKMFYRGMLSGYALEFGTVLLIGAEILKYVLVNRLWKYAKSTENIGGNQYIVP</sequence>
<dbReference type="PaxDb" id="6239-F47B8.2"/>
<dbReference type="PIR" id="T22349">
    <property type="entry name" value="T22349"/>
</dbReference>
<dbReference type="PhylomeDB" id="Q20525"/>
<dbReference type="Proteomes" id="UP000001940">
    <property type="component" value="Chromosome V"/>
</dbReference>
<dbReference type="OMA" id="IWPVMFA"/>
<dbReference type="FunCoup" id="Q20525">
    <property type="interactions" value="1211"/>
</dbReference>
<dbReference type="PANTHER" id="PTHR35013">
    <property type="entry name" value="PROTEIN CBG22618-RELATED"/>
    <property type="match status" value="1"/>
</dbReference>